<proteinExistence type="predicted"/>
<dbReference type="OrthoDB" id="5427070at2759"/>
<gene>
    <name evidence="3" type="ORF">K491DRAFT_696282</name>
</gene>
<evidence type="ECO:0000256" key="2">
    <source>
        <dbReference type="SAM" id="Phobius"/>
    </source>
</evidence>
<reference evidence="3" key="1">
    <citation type="journal article" date="2020" name="Stud. Mycol.">
        <title>101 Dothideomycetes genomes: a test case for predicting lifestyles and emergence of pathogens.</title>
        <authorList>
            <person name="Haridas S."/>
            <person name="Albert R."/>
            <person name="Binder M."/>
            <person name="Bloem J."/>
            <person name="Labutti K."/>
            <person name="Salamov A."/>
            <person name="Andreopoulos B."/>
            <person name="Baker S."/>
            <person name="Barry K."/>
            <person name="Bills G."/>
            <person name="Bluhm B."/>
            <person name="Cannon C."/>
            <person name="Castanera R."/>
            <person name="Culley D."/>
            <person name="Daum C."/>
            <person name="Ezra D."/>
            <person name="Gonzalez J."/>
            <person name="Henrissat B."/>
            <person name="Kuo A."/>
            <person name="Liang C."/>
            <person name="Lipzen A."/>
            <person name="Lutzoni F."/>
            <person name="Magnuson J."/>
            <person name="Mondo S."/>
            <person name="Nolan M."/>
            <person name="Ohm R."/>
            <person name="Pangilinan J."/>
            <person name="Park H.-J."/>
            <person name="Ramirez L."/>
            <person name="Alfaro M."/>
            <person name="Sun H."/>
            <person name="Tritt A."/>
            <person name="Yoshinaga Y."/>
            <person name="Zwiers L.-H."/>
            <person name="Turgeon B."/>
            <person name="Goodwin S."/>
            <person name="Spatafora J."/>
            <person name="Crous P."/>
            <person name="Grigoriev I."/>
        </authorList>
    </citation>
    <scope>NUCLEOTIDE SEQUENCE</scope>
    <source>
        <strain evidence="3">CBS 122681</strain>
    </source>
</reference>
<evidence type="ECO:0000313" key="4">
    <source>
        <dbReference type="Proteomes" id="UP000799324"/>
    </source>
</evidence>
<accession>A0A6A6SVG8</accession>
<feature type="transmembrane region" description="Helical" evidence="2">
    <location>
        <begin position="12"/>
        <end position="33"/>
    </location>
</feature>
<evidence type="ECO:0000256" key="1">
    <source>
        <dbReference type="SAM" id="MobiDB-lite"/>
    </source>
</evidence>
<protein>
    <submittedName>
        <fullName evidence="3">Uncharacterized protein</fullName>
    </submittedName>
</protein>
<feature type="region of interest" description="Disordered" evidence="1">
    <location>
        <begin position="118"/>
        <end position="166"/>
    </location>
</feature>
<evidence type="ECO:0000313" key="3">
    <source>
        <dbReference type="EMBL" id="KAF2651679.1"/>
    </source>
</evidence>
<keyword evidence="2" id="KW-0812">Transmembrane</keyword>
<feature type="compositionally biased region" description="Basic and acidic residues" evidence="1">
    <location>
        <begin position="118"/>
        <end position="154"/>
    </location>
</feature>
<keyword evidence="4" id="KW-1185">Reference proteome</keyword>
<sequence length="166" mass="19380">MSGFVHFVKTIFIPLFLAALLYVVLAHLLLPFIRRHRTRYSQYLPMTADMSLATASWRTRISDALYNLFIPSSWARSNRLRVVDGSGGEHADDELFDDEEGEGMVGFDPIDERRREALEQRRSMMGDEQRRLGRELEEGFKDDSDNEHEDERRRSLSRTRTSASFY</sequence>
<organism evidence="3 4">
    <name type="scientific">Lophiostoma macrostomum CBS 122681</name>
    <dbReference type="NCBI Taxonomy" id="1314788"/>
    <lineage>
        <taxon>Eukaryota</taxon>
        <taxon>Fungi</taxon>
        <taxon>Dikarya</taxon>
        <taxon>Ascomycota</taxon>
        <taxon>Pezizomycotina</taxon>
        <taxon>Dothideomycetes</taxon>
        <taxon>Pleosporomycetidae</taxon>
        <taxon>Pleosporales</taxon>
        <taxon>Lophiostomataceae</taxon>
        <taxon>Lophiostoma</taxon>
    </lineage>
</organism>
<dbReference type="Proteomes" id="UP000799324">
    <property type="component" value="Unassembled WGS sequence"/>
</dbReference>
<name>A0A6A6SVG8_9PLEO</name>
<dbReference type="EMBL" id="MU004420">
    <property type="protein sequence ID" value="KAF2651679.1"/>
    <property type="molecule type" value="Genomic_DNA"/>
</dbReference>
<dbReference type="AlphaFoldDB" id="A0A6A6SVG8"/>
<keyword evidence="2" id="KW-1133">Transmembrane helix</keyword>
<keyword evidence="2" id="KW-0472">Membrane</keyword>